<proteinExistence type="predicted"/>
<dbReference type="RefSeq" id="WP_067223761.1">
    <property type="nucleotide sequence ID" value="NZ_JAJGNR010000009.1"/>
</dbReference>
<dbReference type="AlphaFoldDB" id="A0A285TC77"/>
<sequence>MEEGEDDPRRSSRVRTLKQGRLVLQGKGGFGIDCRIVNLSPHGARLKLETPLTRSEAVDLVFLPENIRTPVKVIWQEDNQMGVEFSEPLTWLKNLT</sequence>
<dbReference type="OrthoDB" id="7210926at2"/>
<dbReference type="SUPFAM" id="SSF141371">
    <property type="entry name" value="PilZ domain-like"/>
    <property type="match status" value="1"/>
</dbReference>
<gene>
    <name evidence="2" type="ORF">SAMN05421512_11067</name>
</gene>
<keyword evidence="3" id="KW-1185">Reference proteome</keyword>
<name>A0A285TC77_9HYPH</name>
<dbReference type="GO" id="GO:0035438">
    <property type="term" value="F:cyclic-di-GMP binding"/>
    <property type="evidence" value="ECO:0007669"/>
    <property type="project" value="InterPro"/>
</dbReference>
<protein>
    <submittedName>
        <fullName evidence="2">PilZ domain-containing protein</fullName>
    </submittedName>
</protein>
<dbReference type="Proteomes" id="UP000219331">
    <property type="component" value="Unassembled WGS sequence"/>
</dbReference>
<dbReference type="InterPro" id="IPR009875">
    <property type="entry name" value="PilZ_domain"/>
</dbReference>
<accession>A0A285TC77</accession>
<evidence type="ECO:0000259" key="1">
    <source>
        <dbReference type="Pfam" id="PF07238"/>
    </source>
</evidence>
<dbReference type="EMBL" id="OBML01000010">
    <property type="protein sequence ID" value="SOC19609.1"/>
    <property type="molecule type" value="Genomic_DNA"/>
</dbReference>
<evidence type="ECO:0000313" key="3">
    <source>
        <dbReference type="Proteomes" id="UP000219331"/>
    </source>
</evidence>
<organism evidence="2 3">
    <name type="scientific">Stappia indica</name>
    <dbReference type="NCBI Taxonomy" id="538381"/>
    <lineage>
        <taxon>Bacteria</taxon>
        <taxon>Pseudomonadati</taxon>
        <taxon>Pseudomonadota</taxon>
        <taxon>Alphaproteobacteria</taxon>
        <taxon>Hyphomicrobiales</taxon>
        <taxon>Stappiaceae</taxon>
        <taxon>Stappia</taxon>
    </lineage>
</organism>
<dbReference type="Pfam" id="PF07238">
    <property type="entry name" value="PilZ"/>
    <property type="match status" value="1"/>
</dbReference>
<reference evidence="2 3" key="1">
    <citation type="submission" date="2017-08" db="EMBL/GenBank/DDBJ databases">
        <authorList>
            <person name="de Groot N.N."/>
        </authorList>
    </citation>
    <scope>NUCLEOTIDE SEQUENCE [LARGE SCALE GENOMIC DNA]</scope>
    <source>
        <strain evidence="2 3">USBA 352</strain>
    </source>
</reference>
<feature type="domain" description="PilZ" evidence="1">
    <location>
        <begin position="9"/>
        <end position="88"/>
    </location>
</feature>
<dbReference type="Gene3D" id="2.40.10.220">
    <property type="entry name" value="predicted glycosyltransferase like domains"/>
    <property type="match status" value="1"/>
</dbReference>
<evidence type="ECO:0000313" key="2">
    <source>
        <dbReference type="EMBL" id="SOC19609.1"/>
    </source>
</evidence>